<sequence length="79" mass="8802">MPSGRTKAAITTTLVAAAALGVMFSTSPAEASGSRVTITCRMAEMNADHYYSVWQATLTEDAWWDWADAYHFRNFICNY</sequence>
<name>A0ABN1GYT8_9CAUL</name>
<reference evidence="2 3" key="1">
    <citation type="journal article" date="2019" name="Int. J. Syst. Evol. Microbiol.">
        <title>The Global Catalogue of Microorganisms (GCM) 10K type strain sequencing project: providing services to taxonomists for standard genome sequencing and annotation.</title>
        <authorList>
            <consortium name="The Broad Institute Genomics Platform"/>
            <consortium name="The Broad Institute Genome Sequencing Center for Infectious Disease"/>
            <person name="Wu L."/>
            <person name="Ma J."/>
        </authorList>
    </citation>
    <scope>NUCLEOTIDE SEQUENCE [LARGE SCALE GENOMIC DNA]</scope>
    <source>
        <strain evidence="2 3">JCM 12928</strain>
    </source>
</reference>
<keyword evidence="3" id="KW-1185">Reference proteome</keyword>
<gene>
    <name evidence="2" type="ORF">GCM10009422_20160</name>
</gene>
<feature type="signal peptide" evidence="1">
    <location>
        <begin position="1"/>
        <end position="31"/>
    </location>
</feature>
<dbReference type="Proteomes" id="UP001501352">
    <property type="component" value="Unassembled WGS sequence"/>
</dbReference>
<evidence type="ECO:0008006" key="4">
    <source>
        <dbReference type="Google" id="ProtNLM"/>
    </source>
</evidence>
<proteinExistence type="predicted"/>
<keyword evidence="1" id="KW-0732">Signal</keyword>
<evidence type="ECO:0000256" key="1">
    <source>
        <dbReference type="SAM" id="SignalP"/>
    </source>
</evidence>
<accession>A0ABN1GYT8</accession>
<dbReference type="EMBL" id="BAAAGA010000005">
    <property type="protein sequence ID" value="GAA0623877.1"/>
    <property type="molecule type" value="Genomic_DNA"/>
</dbReference>
<protein>
    <recommendedName>
        <fullName evidence="4">Ig-like domain-containing protein</fullName>
    </recommendedName>
</protein>
<feature type="chain" id="PRO_5046962817" description="Ig-like domain-containing protein" evidence="1">
    <location>
        <begin position="32"/>
        <end position="79"/>
    </location>
</feature>
<organism evidence="2 3">
    <name type="scientific">Brevundimonas kwangchunensis</name>
    <dbReference type="NCBI Taxonomy" id="322163"/>
    <lineage>
        <taxon>Bacteria</taxon>
        <taxon>Pseudomonadati</taxon>
        <taxon>Pseudomonadota</taxon>
        <taxon>Alphaproteobacteria</taxon>
        <taxon>Caulobacterales</taxon>
        <taxon>Caulobacteraceae</taxon>
        <taxon>Brevundimonas</taxon>
    </lineage>
</organism>
<evidence type="ECO:0000313" key="3">
    <source>
        <dbReference type="Proteomes" id="UP001501352"/>
    </source>
</evidence>
<evidence type="ECO:0000313" key="2">
    <source>
        <dbReference type="EMBL" id="GAA0623877.1"/>
    </source>
</evidence>
<comment type="caution">
    <text evidence="2">The sequence shown here is derived from an EMBL/GenBank/DDBJ whole genome shotgun (WGS) entry which is preliminary data.</text>
</comment>